<dbReference type="AlphaFoldDB" id="A0A3D8Q6C5"/>
<evidence type="ECO:0000313" key="2">
    <source>
        <dbReference type="EMBL" id="RDW57372.1"/>
    </source>
</evidence>
<evidence type="ECO:0000313" key="3">
    <source>
        <dbReference type="Proteomes" id="UP000256328"/>
    </source>
</evidence>
<protein>
    <submittedName>
        <fullName evidence="2">Uncharacterized protein</fullName>
    </submittedName>
</protein>
<name>A0A3D8Q6C5_9HELO</name>
<dbReference type="EMBL" id="PDLN01000023">
    <property type="protein sequence ID" value="RDW57372.1"/>
    <property type="molecule type" value="Genomic_DNA"/>
</dbReference>
<comment type="caution">
    <text evidence="2">The sequence shown here is derived from an EMBL/GenBank/DDBJ whole genome shotgun (WGS) entry which is preliminary data.</text>
</comment>
<gene>
    <name evidence="2" type="ORF">BP5796_12822</name>
</gene>
<evidence type="ECO:0000256" key="1">
    <source>
        <dbReference type="SAM" id="MobiDB-lite"/>
    </source>
</evidence>
<dbReference type="Proteomes" id="UP000256328">
    <property type="component" value="Unassembled WGS sequence"/>
</dbReference>
<proteinExistence type="predicted"/>
<feature type="region of interest" description="Disordered" evidence="1">
    <location>
        <begin position="26"/>
        <end position="64"/>
    </location>
</feature>
<reference evidence="2 3" key="1">
    <citation type="journal article" date="2018" name="IMA Fungus">
        <title>IMA Genome-F 9: Draft genome sequence of Annulohypoxylon stygium, Aspergillus mulundensis, Berkeleyomyces basicola (syn. Thielaviopsis basicola), Ceratocystis smalleyi, two Cercospora beticola strains, Coleophoma cylindrospora, Fusarium fracticaudum, Phialophora cf. hyalina, and Morchella septimelata.</title>
        <authorList>
            <person name="Wingfield B.D."/>
            <person name="Bills G.F."/>
            <person name="Dong Y."/>
            <person name="Huang W."/>
            <person name="Nel W.J."/>
            <person name="Swalarsk-Parry B.S."/>
            <person name="Vaghefi N."/>
            <person name="Wilken P.M."/>
            <person name="An Z."/>
            <person name="de Beer Z.W."/>
            <person name="De Vos L."/>
            <person name="Chen L."/>
            <person name="Duong T.A."/>
            <person name="Gao Y."/>
            <person name="Hammerbacher A."/>
            <person name="Kikkert J.R."/>
            <person name="Li Y."/>
            <person name="Li H."/>
            <person name="Li K."/>
            <person name="Li Q."/>
            <person name="Liu X."/>
            <person name="Ma X."/>
            <person name="Naidoo K."/>
            <person name="Pethybridge S.J."/>
            <person name="Sun J."/>
            <person name="Steenkamp E.T."/>
            <person name="van der Nest M.A."/>
            <person name="van Wyk S."/>
            <person name="Wingfield M.J."/>
            <person name="Xiong C."/>
            <person name="Yue Q."/>
            <person name="Zhang X."/>
        </authorList>
    </citation>
    <scope>NUCLEOTIDE SEQUENCE [LARGE SCALE GENOMIC DNA]</scope>
    <source>
        <strain evidence="2 3">BP5796</strain>
    </source>
</reference>
<keyword evidence="3" id="KW-1185">Reference proteome</keyword>
<organism evidence="2 3">
    <name type="scientific">Coleophoma crateriformis</name>
    <dbReference type="NCBI Taxonomy" id="565419"/>
    <lineage>
        <taxon>Eukaryota</taxon>
        <taxon>Fungi</taxon>
        <taxon>Dikarya</taxon>
        <taxon>Ascomycota</taxon>
        <taxon>Pezizomycotina</taxon>
        <taxon>Leotiomycetes</taxon>
        <taxon>Helotiales</taxon>
        <taxon>Dermateaceae</taxon>
        <taxon>Coleophoma</taxon>
    </lineage>
</organism>
<sequence length="189" mass="20755">MSHDNHRIALFSKAITNNQDLRGTTQLQSNLGTQPPLGLSEISDSSAGSPKSSKEGSPEASNTWKDTYSNHYNFQNEGGLSAIGTSPGLHLPYAAVSNWLPDNVSRPTNTTGNLFKSGLGGSELGPGRICDLSLEWQSRDDMSNIVDVNLWNSWDAWADSMQLSNGQRFRNDFAWSTDFTTEIQENRSN</sequence>
<accession>A0A3D8Q6C5</accession>
<dbReference type="OrthoDB" id="4150019at2759"/>